<dbReference type="PANTHER" id="PTHR38471">
    <property type="entry name" value="FOUR HELIX BUNDLE PROTEIN"/>
    <property type="match status" value="1"/>
</dbReference>
<protein>
    <submittedName>
        <fullName evidence="1">Four helix bundle protein</fullName>
    </submittedName>
</protein>
<proteinExistence type="predicted"/>
<dbReference type="PANTHER" id="PTHR38471:SF2">
    <property type="entry name" value="FOUR HELIX BUNDLE PROTEIN"/>
    <property type="match status" value="1"/>
</dbReference>
<dbReference type="Gene3D" id="1.20.1440.60">
    <property type="entry name" value="23S rRNA-intervening sequence"/>
    <property type="match status" value="1"/>
</dbReference>
<evidence type="ECO:0000313" key="1">
    <source>
        <dbReference type="EMBL" id="PIR76585.1"/>
    </source>
</evidence>
<dbReference type="InterPro" id="IPR012657">
    <property type="entry name" value="23S_rRNA-intervening_sequence"/>
</dbReference>
<sequence length="119" mass="13886">MAAIQKFTDIKAWDLAHAFVLLISEVVKQFPKHEQYCLTSQLWRATVSVAANIVEGFYRSTAKERLRFYEISMSSLEETKYYIILAKDLNYITVDEARSLYEQANEVGKTLRGWMKHTK</sequence>
<dbReference type="InterPro" id="IPR036583">
    <property type="entry name" value="23S_rRNA_IVS_sf"/>
</dbReference>
<reference evidence="2" key="1">
    <citation type="submission" date="2017-09" db="EMBL/GenBank/DDBJ databases">
        <title>Depth-based differentiation of microbial function through sediment-hosted aquifers and enrichment of novel symbionts in the deep terrestrial subsurface.</title>
        <authorList>
            <person name="Probst A.J."/>
            <person name="Ladd B."/>
            <person name="Jarett J.K."/>
            <person name="Geller-Mcgrath D.E."/>
            <person name="Sieber C.M.K."/>
            <person name="Emerson J.B."/>
            <person name="Anantharaman K."/>
            <person name="Thomas B.C."/>
            <person name="Malmstrom R."/>
            <person name="Stieglmeier M."/>
            <person name="Klingl A."/>
            <person name="Woyke T."/>
            <person name="Ryan C.M."/>
            <person name="Banfield J.F."/>
        </authorList>
    </citation>
    <scope>NUCLEOTIDE SEQUENCE [LARGE SCALE GENOMIC DNA]</scope>
</reference>
<organism evidence="1 2">
    <name type="scientific">Candidatus Magasanikbacteria bacterium CG10_big_fil_rev_8_21_14_0_10_42_10</name>
    <dbReference type="NCBI Taxonomy" id="1974649"/>
    <lineage>
        <taxon>Bacteria</taxon>
        <taxon>Candidatus Magasanikiibacteriota</taxon>
    </lineage>
</organism>
<dbReference type="NCBIfam" id="TIGR02436">
    <property type="entry name" value="four helix bundle protein"/>
    <property type="match status" value="1"/>
</dbReference>
<dbReference type="Proteomes" id="UP000231530">
    <property type="component" value="Unassembled WGS sequence"/>
</dbReference>
<dbReference type="AlphaFoldDB" id="A0A2H0TWS1"/>
<dbReference type="SUPFAM" id="SSF158446">
    <property type="entry name" value="IVS-encoded protein-like"/>
    <property type="match status" value="1"/>
</dbReference>
<accession>A0A2H0TWS1</accession>
<dbReference type="Pfam" id="PF05635">
    <property type="entry name" value="23S_rRNA_IVP"/>
    <property type="match status" value="1"/>
</dbReference>
<dbReference type="EMBL" id="PFBY01000017">
    <property type="protein sequence ID" value="PIR76585.1"/>
    <property type="molecule type" value="Genomic_DNA"/>
</dbReference>
<name>A0A2H0TWS1_9BACT</name>
<comment type="caution">
    <text evidence="1">The sequence shown here is derived from an EMBL/GenBank/DDBJ whole genome shotgun (WGS) entry which is preliminary data.</text>
</comment>
<evidence type="ECO:0000313" key="2">
    <source>
        <dbReference type="Proteomes" id="UP000231530"/>
    </source>
</evidence>
<dbReference type="CDD" id="cd16377">
    <property type="entry name" value="23S_rRNA_IVP_like"/>
    <property type="match status" value="1"/>
</dbReference>
<gene>
    <name evidence="1" type="ORF">COU32_01265</name>
</gene>